<reference evidence="7" key="1">
    <citation type="submission" date="2025-08" db="UniProtKB">
        <authorList>
            <consortium name="RefSeq"/>
        </authorList>
    </citation>
    <scope>IDENTIFICATION</scope>
    <source>
        <tissue evidence="7">Whole organism</tissue>
    </source>
</reference>
<comment type="similarity">
    <text evidence="1">Belongs to the PRORSD1 family.</text>
</comment>
<dbReference type="FunFam" id="3.90.960.10:FF:000005">
    <property type="entry name" value="Putative prolyl-tRNA synthetase"/>
    <property type="match status" value="1"/>
</dbReference>
<feature type="compositionally biased region" description="Polar residues" evidence="3">
    <location>
        <begin position="499"/>
        <end position="516"/>
    </location>
</feature>
<evidence type="ECO:0000313" key="6">
    <source>
        <dbReference type="Proteomes" id="UP000694843"/>
    </source>
</evidence>
<dbReference type="CDD" id="cd04335">
    <property type="entry name" value="PrdX_deacylase"/>
    <property type="match status" value="1"/>
</dbReference>
<evidence type="ECO:0000256" key="2">
    <source>
        <dbReference type="ARBA" id="ARBA00031612"/>
    </source>
</evidence>
<evidence type="ECO:0000256" key="3">
    <source>
        <dbReference type="SAM" id="MobiDB-lite"/>
    </source>
</evidence>
<evidence type="ECO:0000256" key="1">
    <source>
        <dbReference type="ARBA" id="ARBA00010201"/>
    </source>
</evidence>
<dbReference type="AlphaFoldDB" id="A0A8B7PET2"/>
<dbReference type="Gene3D" id="3.90.960.10">
    <property type="entry name" value="YbaK/aminoacyl-tRNA synthetase-associated domain"/>
    <property type="match status" value="1"/>
</dbReference>
<feature type="domain" description="AIMP2 thioredoxin-like" evidence="5">
    <location>
        <begin position="251"/>
        <end position="344"/>
    </location>
</feature>
<keyword evidence="6" id="KW-1185">Reference proteome</keyword>
<dbReference type="InterPro" id="IPR040285">
    <property type="entry name" value="ProX/PRXD1"/>
</dbReference>
<dbReference type="KEGG" id="hazt:108680236"/>
<dbReference type="Pfam" id="PF18569">
    <property type="entry name" value="Thioredoxin_16"/>
    <property type="match status" value="1"/>
</dbReference>
<evidence type="ECO:0000259" key="4">
    <source>
        <dbReference type="Pfam" id="PF04073"/>
    </source>
</evidence>
<dbReference type="PANTHER" id="PTHR31423">
    <property type="entry name" value="YBAK DOMAIN-CONTAINING PROTEIN"/>
    <property type="match status" value="1"/>
</dbReference>
<dbReference type="Proteomes" id="UP000694843">
    <property type="component" value="Unplaced"/>
</dbReference>
<dbReference type="Pfam" id="PF04073">
    <property type="entry name" value="tRNA_edit"/>
    <property type="match status" value="1"/>
</dbReference>
<dbReference type="InterPro" id="IPR041503">
    <property type="entry name" value="AIMP2_thioredoxin"/>
</dbReference>
<dbReference type="SUPFAM" id="SSF55826">
    <property type="entry name" value="YbaK/ProRS associated domain"/>
    <property type="match status" value="1"/>
</dbReference>
<dbReference type="Gene3D" id="1.20.1050.130">
    <property type="match status" value="1"/>
</dbReference>
<dbReference type="GeneID" id="108680236"/>
<dbReference type="RefSeq" id="XP_018024511.1">
    <property type="nucleotide sequence ID" value="XM_018169022.2"/>
</dbReference>
<organism evidence="6 7">
    <name type="scientific">Hyalella azteca</name>
    <name type="common">Amphipod</name>
    <dbReference type="NCBI Taxonomy" id="294128"/>
    <lineage>
        <taxon>Eukaryota</taxon>
        <taxon>Metazoa</taxon>
        <taxon>Ecdysozoa</taxon>
        <taxon>Arthropoda</taxon>
        <taxon>Crustacea</taxon>
        <taxon>Multicrustacea</taxon>
        <taxon>Malacostraca</taxon>
        <taxon>Eumalacostraca</taxon>
        <taxon>Peracarida</taxon>
        <taxon>Amphipoda</taxon>
        <taxon>Senticaudata</taxon>
        <taxon>Talitrida</taxon>
        <taxon>Talitroidea</taxon>
        <taxon>Hyalellidae</taxon>
        <taxon>Hyalella</taxon>
    </lineage>
</organism>
<dbReference type="OrthoDB" id="424586at2759"/>
<feature type="region of interest" description="Disordered" evidence="3">
    <location>
        <begin position="457"/>
        <end position="517"/>
    </location>
</feature>
<gene>
    <name evidence="7" type="primary">LOC108680236</name>
</gene>
<dbReference type="CTD" id="7965"/>
<accession>A0A8B7PET2</accession>
<protein>
    <recommendedName>
        <fullName evidence="2">PrdX deacylase domain-containing protein 1</fullName>
    </recommendedName>
</protein>
<dbReference type="PANTHER" id="PTHR31423:SF3">
    <property type="entry name" value="PROLYL-TRNA SYNTHETASE ASSOCIATED DOMAIN-CONTAINING PROTEIN 1-RELATED"/>
    <property type="match status" value="1"/>
</dbReference>
<proteinExistence type="inferred from homology"/>
<sequence length="708" mass="77550">MDAKIRLASRQEAILERLQGLQQQLDQLKSQQLCSSDDVTKGKIATTSLTGIPQFKRLVAEQASVLEGLSEMKKSLAALLELPPQLELAHCPTTNIKADTLENAQKNLESVQEVVVKQLHSLRDRVGALKESVVVQSCIFENVDGKPLLVDLNAEDEEVVKSGGNDYAVIAQNQAQLLGIMRKLREQVLQLPLFIPHVTGSMSNDAVSVGVLEQHQAVLQKLLLLQHRLAKVILRQPGCPTWHPDEEASSVCHDMVVRASPQSPPYSVIVLAGALRAAGYTVLTTSLLHSSLDMGSVPDGLRSAFSSCSVSGGSRSDHQIVVTLVWSAVTAPSLMVSPLHQCPIIGEANIIRYLCRLLPASSPYHYEASASFAHIARTDLVLDSCCTAAQADKKAVAKFLNTVENNLKSSSHGSSVYGECGDVAVWSTLKQLLAQGVTLTPLVTKWFNLRDTIFSPNSSPTASNTRSEFTIKNVSTTDDEENRYNELNVNQKPGEISAPVQSKTKMSSTPQCSSKNSKNELKALEQRNGSIPPNSESKTLLDRHGLENILNSLGIAYETREHPPVMTALELVNHVGDWPGLHMKNLFLRDKKKRQLYLVATRHNAKVQLNSLGKALQCKDLRFADADALYENLGVQPGSVSVFGLVHDDQHRVALVLDDAVNVDTQQRVDFHPLVNTASISVTCSDLMKFLRYTGHVPQFIKFDVEEI</sequence>
<feature type="domain" description="YbaK/aminoacyl-tRNA synthetase-associated" evidence="4">
    <location>
        <begin position="562"/>
        <end position="690"/>
    </location>
</feature>
<dbReference type="InterPro" id="IPR036754">
    <property type="entry name" value="YbaK/aa-tRNA-synt-asso_dom_sf"/>
</dbReference>
<dbReference type="GO" id="GO:0002161">
    <property type="term" value="F:aminoacyl-tRNA deacylase activity"/>
    <property type="evidence" value="ECO:0007669"/>
    <property type="project" value="InterPro"/>
</dbReference>
<feature type="compositionally biased region" description="Polar residues" evidence="3">
    <location>
        <begin position="457"/>
        <end position="476"/>
    </location>
</feature>
<evidence type="ECO:0000313" key="7">
    <source>
        <dbReference type="RefSeq" id="XP_018024511.1"/>
    </source>
</evidence>
<dbReference type="InterPro" id="IPR007214">
    <property type="entry name" value="YbaK/aa-tRNA-synth-assoc-dom"/>
</dbReference>
<evidence type="ECO:0000259" key="5">
    <source>
        <dbReference type="Pfam" id="PF18569"/>
    </source>
</evidence>
<name>A0A8B7PET2_HYAAZ</name>